<dbReference type="Proteomes" id="UP001652625">
    <property type="component" value="Chromosome 03"/>
</dbReference>
<dbReference type="GeneID" id="136077998"/>
<evidence type="ECO:0000313" key="3">
    <source>
        <dbReference type="RefSeq" id="XP_065648645.1"/>
    </source>
</evidence>
<keyword evidence="1" id="KW-1185">Reference proteome</keyword>
<proteinExistence type="predicted"/>
<dbReference type="RefSeq" id="XP_065648645.1">
    <property type="nucleotide sequence ID" value="XM_065792573.1"/>
</dbReference>
<evidence type="ECO:0000313" key="2">
    <source>
        <dbReference type="RefSeq" id="XP_065648644.1"/>
    </source>
</evidence>
<accession>A0ABM4BHX9</accession>
<organism evidence="1 3">
    <name type="scientific">Hydra vulgaris</name>
    <name type="common">Hydra</name>
    <name type="synonym">Hydra attenuata</name>
    <dbReference type="NCBI Taxonomy" id="6087"/>
    <lineage>
        <taxon>Eukaryota</taxon>
        <taxon>Metazoa</taxon>
        <taxon>Cnidaria</taxon>
        <taxon>Hydrozoa</taxon>
        <taxon>Hydroidolina</taxon>
        <taxon>Anthoathecata</taxon>
        <taxon>Aplanulata</taxon>
        <taxon>Hydridae</taxon>
        <taxon>Hydra</taxon>
    </lineage>
</organism>
<reference evidence="2 3" key="1">
    <citation type="submission" date="2025-05" db="UniProtKB">
        <authorList>
            <consortium name="RefSeq"/>
        </authorList>
    </citation>
    <scope>IDENTIFICATION</scope>
</reference>
<gene>
    <name evidence="2 3" type="primary">LOC136077998</name>
</gene>
<name>A0ABM4BHX9_HYDVU</name>
<protein>
    <submittedName>
        <fullName evidence="2 3">Uncharacterized protein LOC136077998</fullName>
    </submittedName>
</protein>
<dbReference type="RefSeq" id="XP_065648644.1">
    <property type="nucleotide sequence ID" value="XM_065792572.1"/>
</dbReference>
<evidence type="ECO:0000313" key="1">
    <source>
        <dbReference type="Proteomes" id="UP001652625"/>
    </source>
</evidence>
<sequence>MIQARIETVLILSVLYSNKVGLLDFMIENYIRLFNGEMQVRLFAQNYEEFIKFPIKQDFATITKPITAGRITRSSIPITSTPNKYGSFFTPETSQIEEPSQFSVDENQVELPVVKEENPEEKPEEKIQEKSMNVISVLLHYNYVYNNHKKQFHLVRLQLLLLQVFRNWQLHF</sequence>